<reference evidence="6" key="2">
    <citation type="submission" date="2020-05" db="UniProtKB">
        <authorList>
            <consortium name="EnsemblMetazoa"/>
        </authorList>
    </citation>
    <scope>IDENTIFICATION</scope>
    <source>
        <strain evidence="6">Indian</strain>
    </source>
</reference>
<dbReference type="VEuPathDB" id="VectorBase:ASTEI20_033664"/>
<evidence type="ECO:0000256" key="1">
    <source>
        <dbReference type="ARBA" id="ARBA00004123"/>
    </source>
</evidence>
<dbReference type="VEuPathDB" id="VectorBase:ASTEI00519"/>
<evidence type="ECO:0000256" key="3">
    <source>
        <dbReference type="ARBA" id="ARBA00022448"/>
    </source>
</evidence>
<keyword evidence="7" id="KW-1185">Reference proteome</keyword>
<organism evidence="6 7">
    <name type="scientific">Anopheles stephensi</name>
    <name type="common">Indo-Pakistan malaria mosquito</name>
    <dbReference type="NCBI Taxonomy" id="30069"/>
    <lineage>
        <taxon>Eukaryota</taxon>
        <taxon>Metazoa</taxon>
        <taxon>Ecdysozoa</taxon>
        <taxon>Arthropoda</taxon>
        <taxon>Hexapoda</taxon>
        <taxon>Insecta</taxon>
        <taxon>Pterygota</taxon>
        <taxon>Neoptera</taxon>
        <taxon>Endopterygota</taxon>
        <taxon>Diptera</taxon>
        <taxon>Nematocera</taxon>
        <taxon>Culicoidea</taxon>
        <taxon>Culicidae</taxon>
        <taxon>Anophelinae</taxon>
        <taxon>Anopheles</taxon>
    </lineage>
</organism>
<dbReference type="VEuPathDB" id="VectorBase:ASTE007913"/>
<dbReference type="Pfam" id="PF03810">
    <property type="entry name" value="IBN_N"/>
    <property type="match status" value="1"/>
</dbReference>
<keyword evidence="4" id="KW-0539">Nucleus</keyword>
<dbReference type="PANTHER" id="PTHR10997">
    <property type="entry name" value="IMPORTIN-7, 8, 11"/>
    <property type="match status" value="1"/>
</dbReference>
<dbReference type="PROSITE" id="PS50166">
    <property type="entry name" value="IMPORTIN_B_NT"/>
    <property type="match status" value="1"/>
</dbReference>
<accession>A0A182XWD3</accession>
<dbReference type="GO" id="GO:0031267">
    <property type="term" value="F:small GTPase binding"/>
    <property type="evidence" value="ECO:0007669"/>
    <property type="project" value="InterPro"/>
</dbReference>
<dbReference type="InterPro" id="IPR058669">
    <property type="entry name" value="TPR_IPO7/11-like"/>
</dbReference>
<dbReference type="AlphaFoldDB" id="A0A182XWD3"/>
<dbReference type="Pfam" id="PF25758">
    <property type="entry name" value="TPR_IPO11"/>
    <property type="match status" value="1"/>
</dbReference>
<feature type="domain" description="Importin N-terminal" evidence="5">
    <location>
        <begin position="40"/>
        <end position="112"/>
    </location>
</feature>
<dbReference type="STRING" id="30069.A0A182XWD3"/>
<comment type="similarity">
    <text evidence="2">Belongs to the importin beta family.</text>
</comment>
<evidence type="ECO:0000313" key="7">
    <source>
        <dbReference type="Proteomes" id="UP000076408"/>
    </source>
</evidence>
<proteinExistence type="inferred from homology"/>
<sequence length="1040" mass="119928">MRSGTRPNNNHNRSNMSAESAVYEALQYACSQNAQMLKPAEQKLAEWEIQPGFHLTLVNIFSNQSLDGGVRWMASLYFKNGVLKYWRQNAPNAISREEKQEIKRLLLMKFDEPVQQIAVQIAVLIANINRYEGPLEWKELIPTVIKAVQSEDMLVQHRGLMVLLHVVKVLCTKRIPRDRQQFQNVAVAWYDFMLNLWEGFTQLFFTNICEQNCAIEVCAANLEKAIYSLRILKKLTIYGIVDPLKSEGCMMLVRVMFQRLKDLLECRMRVKRMLREAEGNATTGGTMNNEAIEMMRKLTVNLEKFIVKHMKFLNLFYETHPDVFSTFVPVSFEFCFNYVFHEGTNLIFEDNVITFPNFAIQCLCLLKGILSPNTVRLDLLPRASNQLAGEAKERVNSAKGDFFTPERLSYIFEKLIMHYFLLTPDEFEQWDTDPEAYTSDEGGDSWKYNLRSSAEAFYMILFQKFSPIMIEELRKYISKSQSITLTESSGMNDLLIKDSIYNATGLAAFILFDEINFDEWFSQQLLEELKFKSHNFRIIRKRIIWLVGQWTCVRFSKALRPQVYRACLELLQPTEDLAVRLTASKSLRSIMDDFEFVAEQFVEFLEPTIALLFGLLKEAVECETKMTILYVMSFIIEKMSLSIRIDVQSLVQYLPLLWEESREHNMLRCAIISTLLQIIKALYEIPSSEPIVAFIYQIIEMSTNVNDPSHVYLLEEGLELWVVVVHYSRTMNQELLNLCENIVPLIQQSSSNMNICLAIVQAYVFLGAEIFLPRYGQEIVKTCQYLLTDLRSDGVLLINRFFLTLLQTVPKFAIDLLRPYLVEVFRSYYQQTNFPQVSQMYLQLISRVLVNDQVTFSVILAETGAQDALEKILTAWLEDMRRVTTLVERKLLALALSSLLTVSNDVIFKNFAGIITNVTEVLNDVMDVYSQDTKVDSLVIDDENKDNIGVTLYGYGFIDSDMVQEETPHFSRCRAFCLHDPTHVIVLKDYLQNQLVVLKNTIGGERYQTLMSSVDLQTLKELSVFVALGIELPAGIDDVA</sequence>
<dbReference type="GO" id="GO:0005635">
    <property type="term" value="C:nuclear envelope"/>
    <property type="evidence" value="ECO:0007669"/>
    <property type="project" value="TreeGrafter"/>
</dbReference>
<dbReference type="GO" id="GO:0006606">
    <property type="term" value="P:protein import into nucleus"/>
    <property type="evidence" value="ECO:0007669"/>
    <property type="project" value="TreeGrafter"/>
</dbReference>
<dbReference type="SUPFAM" id="SSF48371">
    <property type="entry name" value="ARM repeat"/>
    <property type="match status" value="1"/>
</dbReference>
<dbReference type="InterPro" id="IPR001494">
    <property type="entry name" value="Importin-beta_N"/>
</dbReference>
<dbReference type="EnsemblMetazoa" id="ASTEI00519-RA">
    <property type="protein sequence ID" value="ASTEI00519-PA"/>
    <property type="gene ID" value="ASTEI00519"/>
</dbReference>
<dbReference type="InterPro" id="IPR016024">
    <property type="entry name" value="ARM-type_fold"/>
</dbReference>
<dbReference type="Gene3D" id="1.25.10.10">
    <property type="entry name" value="Leucine-rich Repeat Variant"/>
    <property type="match status" value="1"/>
</dbReference>
<evidence type="ECO:0000256" key="4">
    <source>
        <dbReference type="ARBA" id="ARBA00023242"/>
    </source>
</evidence>
<dbReference type="PANTHER" id="PTHR10997:SF7">
    <property type="entry name" value="IMPORTIN-11"/>
    <property type="match status" value="1"/>
</dbReference>
<name>A0A182XWD3_ANOST</name>
<dbReference type="OMA" id="SFHYVFH"/>
<evidence type="ECO:0000313" key="6">
    <source>
        <dbReference type="EnsemblMetazoa" id="ASTEI00519-PA"/>
    </source>
</evidence>
<dbReference type="Proteomes" id="UP000076408">
    <property type="component" value="Unassembled WGS sequence"/>
</dbReference>
<reference evidence="7" key="1">
    <citation type="journal article" date="2014" name="Genome Biol.">
        <title>Genome analysis of a major urban malaria vector mosquito, Anopheles stephensi.</title>
        <authorList>
            <person name="Jiang X."/>
            <person name="Peery A."/>
            <person name="Hall A.B."/>
            <person name="Sharma A."/>
            <person name="Chen X.G."/>
            <person name="Waterhouse R.M."/>
            <person name="Komissarov A."/>
            <person name="Riehle M.M."/>
            <person name="Shouche Y."/>
            <person name="Sharakhova M.V."/>
            <person name="Lawson D."/>
            <person name="Pakpour N."/>
            <person name="Arensburger P."/>
            <person name="Davidson V.L."/>
            <person name="Eiglmeier K."/>
            <person name="Emrich S."/>
            <person name="George P."/>
            <person name="Kennedy R.C."/>
            <person name="Mane S.P."/>
            <person name="Maslen G."/>
            <person name="Oringanje C."/>
            <person name="Qi Y."/>
            <person name="Settlage R."/>
            <person name="Tojo M."/>
            <person name="Tubio J.M."/>
            <person name="Unger M.F."/>
            <person name="Wang B."/>
            <person name="Vernick K.D."/>
            <person name="Ribeiro J.M."/>
            <person name="James A.A."/>
            <person name="Michel K."/>
            <person name="Riehle M.A."/>
            <person name="Luckhart S."/>
            <person name="Sharakhov I.V."/>
            <person name="Tu Z."/>
        </authorList>
    </citation>
    <scope>NUCLEOTIDE SEQUENCE [LARGE SCALE GENOMIC DNA]</scope>
    <source>
        <strain evidence="7">Indian</strain>
    </source>
</reference>
<comment type="subcellular location">
    <subcellularLocation>
        <location evidence="1">Nucleus</location>
    </subcellularLocation>
</comment>
<dbReference type="GO" id="GO:0005829">
    <property type="term" value="C:cytosol"/>
    <property type="evidence" value="ECO:0007669"/>
    <property type="project" value="TreeGrafter"/>
</dbReference>
<dbReference type="InterPro" id="IPR011989">
    <property type="entry name" value="ARM-like"/>
</dbReference>
<keyword evidence="3" id="KW-0813">Transport</keyword>
<protein>
    <recommendedName>
        <fullName evidence="5">Importin N-terminal domain-containing protein</fullName>
    </recommendedName>
</protein>
<evidence type="ECO:0000259" key="5">
    <source>
        <dbReference type="PROSITE" id="PS50166"/>
    </source>
</evidence>
<evidence type="ECO:0000256" key="2">
    <source>
        <dbReference type="ARBA" id="ARBA00007991"/>
    </source>
</evidence>
<dbReference type="SMART" id="SM00913">
    <property type="entry name" value="IBN_N"/>
    <property type="match status" value="1"/>
</dbReference>